<dbReference type="SUPFAM" id="SSF56281">
    <property type="entry name" value="Metallo-hydrolase/oxidoreductase"/>
    <property type="match status" value="1"/>
</dbReference>
<dbReference type="KEGG" id="bbae:FRD01_04080"/>
<feature type="domain" description="Metallo-beta-lactamase" evidence="3">
    <location>
        <begin position="12"/>
        <end position="203"/>
    </location>
</feature>
<reference evidence="4 5" key="1">
    <citation type="submission" date="2019-08" db="EMBL/GenBank/DDBJ databases">
        <authorList>
            <person name="Liang Q."/>
        </authorList>
    </citation>
    <scope>NUCLEOTIDE SEQUENCE [LARGE SCALE GENOMIC DNA]</scope>
    <source>
        <strain evidence="4 5">V1718</strain>
    </source>
</reference>
<evidence type="ECO:0000259" key="3">
    <source>
        <dbReference type="SMART" id="SM00849"/>
    </source>
</evidence>
<dbReference type="InterPro" id="IPR050114">
    <property type="entry name" value="UPF0173_UPF0282_UlaG_hydrolase"/>
</dbReference>
<comment type="similarity">
    <text evidence="2">Belongs to the UPF0173 family.</text>
</comment>
<dbReference type="GO" id="GO:0016787">
    <property type="term" value="F:hydrolase activity"/>
    <property type="evidence" value="ECO:0007669"/>
    <property type="project" value="UniProtKB-UniRule"/>
</dbReference>
<dbReference type="Pfam" id="PF12706">
    <property type="entry name" value="Lactamase_B_2"/>
    <property type="match status" value="1"/>
</dbReference>
<evidence type="ECO:0000313" key="4">
    <source>
        <dbReference type="EMBL" id="QED26439.1"/>
    </source>
</evidence>
<dbReference type="Proteomes" id="UP000321595">
    <property type="component" value="Chromosome"/>
</dbReference>
<dbReference type="OrthoDB" id="9789133at2"/>
<keyword evidence="5" id="KW-1185">Reference proteome</keyword>
<protein>
    <recommendedName>
        <fullName evidence="2">UPF0173 metal-dependent hydrolase FRD01_04080</fullName>
    </recommendedName>
</protein>
<proteinExistence type="inferred from homology"/>
<keyword evidence="1 2" id="KW-0378">Hydrolase</keyword>
<organism evidence="4 5">
    <name type="scientific">Microvenator marinus</name>
    <dbReference type="NCBI Taxonomy" id="2600177"/>
    <lineage>
        <taxon>Bacteria</taxon>
        <taxon>Deltaproteobacteria</taxon>
        <taxon>Bradymonadales</taxon>
        <taxon>Microvenatoraceae</taxon>
        <taxon>Microvenator</taxon>
    </lineage>
</organism>
<dbReference type="RefSeq" id="WP_146957876.1">
    <property type="nucleotide sequence ID" value="NZ_CP042467.1"/>
</dbReference>
<dbReference type="AlphaFoldDB" id="A0A5B8XSN1"/>
<evidence type="ECO:0000256" key="2">
    <source>
        <dbReference type="HAMAP-Rule" id="MF_00457"/>
    </source>
</evidence>
<dbReference type="PANTHER" id="PTHR43546:SF3">
    <property type="entry name" value="UPF0173 METAL-DEPENDENT HYDROLASE MJ1163"/>
    <property type="match status" value="1"/>
</dbReference>
<dbReference type="NCBIfam" id="NF001911">
    <property type="entry name" value="PRK00685.1"/>
    <property type="match status" value="1"/>
</dbReference>
<name>A0A5B8XSN1_9DELT</name>
<dbReference type="SMART" id="SM00849">
    <property type="entry name" value="Lactamase_B"/>
    <property type="match status" value="1"/>
</dbReference>
<evidence type="ECO:0000256" key="1">
    <source>
        <dbReference type="ARBA" id="ARBA00022801"/>
    </source>
</evidence>
<accession>A0A5B8XSN1</accession>
<sequence length="239" mass="26005">MDFKDVKITWLGHGTFLFEHDGKKTLVDPWIEGNPSCPGTFNNLSPDTILITHGHFDHIGDLFSVAERSSGPIVGIFDLTAWAQSKGIEEERLVGMNKGGTVRLEEQGLEVSMVQAIHSSSFMEEDGTVVYLGEPAGYVVKFDSGLKVYVAGDTCLFSDMEWIGRLHEPDLAILPIGDRFTMDPKAAAWACQLTGVKAAIPAHYGTFPLLTGTPAAFKAELKNLGLDTEVITLEPGQHT</sequence>
<dbReference type="HAMAP" id="MF_00457">
    <property type="entry name" value="UPF0173"/>
    <property type="match status" value="1"/>
</dbReference>
<dbReference type="InterPro" id="IPR036866">
    <property type="entry name" value="RibonucZ/Hydroxyglut_hydro"/>
</dbReference>
<dbReference type="InterPro" id="IPR001279">
    <property type="entry name" value="Metallo-B-lactamas"/>
</dbReference>
<dbReference type="Gene3D" id="3.60.15.10">
    <property type="entry name" value="Ribonuclease Z/Hydroxyacylglutathione hydrolase-like"/>
    <property type="match status" value="1"/>
</dbReference>
<dbReference type="PANTHER" id="PTHR43546">
    <property type="entry name" value="UPF0173 METAL-DEPENDENT HYDROLASE MJ1163-RELATED"/>
    <property type="match status" value="1"/>
</dbReference>
<dbReference type="InterPro" id="IPR022877">
    <property type="entry name" value="UPF0173"/>
</dbReference>
<evidence type="ECO:0000313" key="5">
    <source>
        <dbReference type="Proteomes" id="UP000321595"/>
    </source>
</evidence>
<dbReference type="EMBL" id="CP042467">
    <property type="protein sequence ID" value="QED26439.1"/>
    <property type="molecule type" value="Genomic_DNA"/>
</dbReference>
<gene>
    <name evidence="4" type="ORF">FRD01_04080</name>
</gene>